<dbReference type="InterPro" id="IPR049293">
    <property type="entry name" value="DUF6843"/>
</dbReference>
<organism evidence="2 4">
    <name type="scientific">Flavobacterium pygoscelis</name>
    <dbReference type="NCBI Taxonomy" id="2893176"/>
    <lineage>
        <taxon>Bacteria</taxon>
        <taxon>Pseudomonadati</taxon>
        <taxon>Bacteroidota</taxon>
        <taxon>Flavobacteriia</taxon>
        <taxon>Flavobacteriales</taxon>
        <taxon>Flavobacteriaceae</taxon>
        <taxon>Flavobacterium</taxon>
    </lineage>
</organism>
<dbReference type="Pfam" id="PF20862">
    <property type="entry name" value="DUF6843"/>
    <property type="match status" value="1"/>
</dbReference>
<evidence type="ECO:0000313" key="4">
    <source>
        <dbReference type="Proteomes" id="UP001139260"/>
    </source>
</evidence>
<dbReference type="RefSeq" id="WP_248427412.1">
    <property type="nucleotide sequence ID" value="NZ_JALNUB010000002.1"/>
</dbReference>
<reference evidence="2" key="1">
    <citation type="submission" date="2022-04" db="EMBL/GenBank/DDBJ databases">
        <title>Flavobacterium pygoscelis sp. nov. isolated from Chinstrap chick (Pygoscelis antarcticus).</title>
        <authorList>
            <person name="Irgang R."/>
            <person name="Poblete-Morales M."/>
            <person name="Avendano-Herrera R."/>
        </authorList>
    </citation>
    <scope>NUCLEOTIDE SEQUENCE</scope>
    <source>
        <strain evidence="2">I-SCBP12n</strain>
    </source>
</reference>
<feature type="domain" description="DUF6843" evidence="1">
    <location>
        <begin position="28"/>
        <end position="124"/>
    </location>
</feature>
<protein>
    <recommendedName>
        <fullName evidence="1">DUF6843 domain-containing protein</fullName>
    </recommendedName>
</protein>
<accession>A0A9X1XP14</accession>
<dbReference type="Proteomes" id="UP001139260">
    <property type="component" value="Unassembled WGS sequence"/>
</dbReference>
<comment type="caution">
    <text evidence="2">The sequence shown here is derived from an EMBL/GenBank/DDBJ whole genome shotgun (WGS) entry which is preliminary data.</text>
</comment>
<keyword evidence="4" id="KW-1185">Reference proteome</keyword>
<sequence>MTKILYTITPILFFFTYQYFWKEYETIEPETFLIAENYRGCVRIMFNSKCGEEIQYENKRRLYKIPKDGVLLTKFKDEQGFIDYEFYLVDENGKRLKIEQLDVRDFNEEWTTEKNPKEPSRDKLGIFHVGRTYSDGSSEFYVSTYKDLDSQFGFKYMQKFDSIMTKKISNCK</sequence>
<dbReference type="EMBL" id="JALNUB010000028">
    <property type="protein sequence ID" value="MCK8143414.1"/>
    <property type="molecule type" value="Genomic_DNA"/>
</dbReference>
<dbReference type="EMBL" id="JALNUB010000002">
    <property type="protein sequence ID" value="MCK8140704.1"/>
    <property type="molecule type" value="Genomic_DNA"/>
</dbReference>
<evidence type="ECO:0000313" key="3">
    <source>
        <dbReference type="EMBL" id="MCK8143414.1"/>
    </source>
</evidence>
<evidence type="ECO:0000313" key="2">
    <source>
        <dbReference type="EMBL" id="MCK8140704.1"/>
    </source>
</evidence>
<gene>
    <name evidence="2" type="ORF">MW871_02245</name>
    <name evidence="3" type="ORF">MW871_16095</name>
</gene>
<name>A0A9X1XP14_9FLAO</name>
<dbReference type="AlphaFoldDB" id="A0A9X1XP14"/>
<evidence type="ECO:0000259" key="1">
    <source>
        <dbReference type="Pfam" id="PF20862"/>
    </source>
</evidence>
<proteinExistence type="predicted"/>